<dbReference type="RefSeq" id="WP_009603256.1">
    <property type="nucleotide sequence ID" value="NZ_AEIU01000111.1"/>
</dbReference>
<dbReference type="Proteomes" id="UP000002943">
    <property type="component" value="Unassembled WGS sequence"/>
</dbReference>
<sequence length="320" mass="36372">MNKLLSCRKYLSLQETQDYLAKALEESVSLQDIYGLILDGLLTLSIRLIAQEPALKGKFIKREETETKKLTTEFTDVPSSGLGDFLIEHSQDKQFVHDQCLHHIDGVWDTLMIGAMPSVISQLRNQHGDPVMLDNSPGLSGNIYLIRDEEVGVLLQRSLLSEAEKTAEIRHLLSPMAAYYGWTVDELRSFSEIDLFMRVGKDIQEERERIIDSVQNLSVYDLRNYKTATKFSGPHEYVIKTEEITRFIGDMECEKADQPLSTKQRNSYLYLISGLLKELKINASDRGVAVAIQLILENAGHKLSENTIRSILREVSDIEH</sequence>
<gene>
    <name evidence="1" type="ORF">VIBC2010_02591</name>
</gene>
<dbReference type="AlphaFoldDB" id="E3BPZ4"/>
<dbReference type="OrthoDB" id="6466965at2"/>
<dbReference type="eggNOG" id="ENOG50318H8">
    <property type="taxonomic scope" value="Bacteria"/>
</dbReference>
<comment type="caution">
    <text evidence="1">The sequence shown here is derived from an EMBL/GenBank/DDBJ whole genome shotgun (WGS) entry which is preliminary data.</text>
</comment>
<organism evidence="1 2">
    <name type="scientific">Vibrio caribbeanicus ATCC BAA-2122</name>
    <dbReference type="NCBI Taxonomy" id="796620"/>
    <lineage>
        <taxon>Bacteria</taxon>
        <taxon>Pseudomonadati</taxon>
        <taxon>Pseudomonadota</taxon>
        <taxon>Gammaproteobacteria</taxon>
        <taxon>Vibrionales</taxon>
        <taxon>Vibrionaceae</taxon>
        <taxon>Vibrio</taxon>
    </lineage>
</organism>
<evidence type="ECO:0000313" key="1">
    <source>
        <dbReference type="EMBL" id="EFP94919.1"/>
    </source>
</evidence>
<accession>E3BPZ4</accession>
<dbReference type="STRING" id="796620.VIBC2010_02591"/>
<protein>
    <submittedName>
        <fullName evidence="1">Uncharacterized protein</fullName>
    </submittedName>
</protein>
<dbReference type="EMBL" id="AEIU01000111">
    <property type="protein sequence ID" value="EFP94919.1"/>
    <property type="molecule type" value="Genomic_DNA"/>
</dbReference>
<reference evidence="1 2" key="1">
    <citation type="journal article" date="2012" name="Int. J. Syst. Evol. Microbiol.">
        <title>Vibrio caribbeanicus sp. nov., isolated from the marine sponge Scleritoderma cyanea.</title>
        <authorList>
            <person name="Hoffmann M."/>
            <person name="Monday S.R."/>
            <person name="Allard M.W."/>
            <person name="Strain E.A."/>
            <person name="Whittaker P."/>
            <person name="Naum M."/>
            <person name="McCarthy P.J."/>
            <person name="Lopez J.V."/>
            <person name="Fischer M."/>
            <person name="Brown E.W."/>
        </authorList>
    </citation>
    <scope>NUCLEOTIDE SEQUENCE [LARGE SCALE GENOMIC DNA]</scope>
    <source>
        <strain evidence="1 2">ATCC BAA-2122</strain>
    </source>
</reference>
<keyword evidence="2" id="KW-1185">Reference proteome</keyword>
<evidence type="ECO:0000313" key="2">
    <source>
        <dbReference type="Proteomes" id="UP000002943"/>
    </source>
</evidence>
<name>E3BPZ4_9VIBR</name>
<proteinExistence type="predicted"/>